<evidence type="ECO:0000313" key="2">
    <source>
        <dbReference type="EMBL" id="SFG48326.1"/>
    </source>
</evidence>
<keyword evidence="3" id="KW-1185">Reference proteome</keyword>
<dbReference type="STRING" id="1045558.SAMN05216175_107132"/>
<dbReference type="InterPro" id="IPR013740">
    <property type="entry name" value="Redoxin"/>
</dbReference>
<feature type="domain" description="Redoxin" evidence="1">
    <location>
        <begin position="10"/>
        <end position="138"/>
    </location>
</feature>
<protein>
    <submittedName>
        <fullName evidence="2">Peroxiredoxin</fullName>
    </submittedName>
</protein>
<evidence type="ECO:0000313" key="3">
    <source>
        <dbReference type="Proteomes" id="UP000198623"/>
    </source>
</evidence>
<dbReference type="PANTHER" id="PTHR42852:SF13">
    <property type="entry name" value="PROTEIN DIPZ"/>
    <property type="match status" value="1"/>
</dbReference>
<dbReference type="EMBL" id="FOOU01000007">
    <property type="protein sequence ID" value="SFG48326.1"/>
    <property type="molecule type" value="Genomic_DNA"/>
</dbReference>
<dbReference type="PANTHER" id="PTHR42852">
    <property type="entry name" value="THIOL:DISULFIDE INTERCHANGE PROTEIN DSBE"/>
    <property type="match status" value="1"/>
</dbReference>
<dbReference type="Gene3D" id="3.40.30.10">
    <property type="entry name" value="Glutaredoxin"/>
    <property type="match status" value="1"/>
</dbReference>
<proteinExistence type="predicted"/>
<dbReference type="Proteomes" id="UP000198623">
    <property type="component" value="Unassembled WGS sequence"/>
</dbReference>
<dbReference type="SUPFAM" id="SSF52833">
    <property type="entry name" value="Thioredoxin-like"/>
    <property type="match status" value="1"/>
</dbReference>
<dbReference type="AlphaFoldDB" id="A0A1I2SE17"/>
<name>A0A1I2SE17_9GAMM</name>
<evidence type="ECO:0000259" key="1">
    <source>
        <dbReference type="Pfam" id="PF08534"/>
    </source>
</evidence>
<reference evidence="3" key="1">
    <citation type="submission" date="2016-10" db="EMBL/GenBank/DDBJ databases">
        <authorList>
            <person name="Varghese N."/>
            <person name="Submissions S."/>
        </authorList>
    </citation>
    <scope>NUCLEOTIDE SEQUENCE [LARGE SCALE GENOMIC DNA]</scope>
    <source>
        <strain evidence="3">CGMCC 1.10971</strain>
    </source>
</reference>
<dbReference type="InterPro" id="IPR050553">
    <property type="entry name" value="Thioredoxin_ResA/DsbE_sf"/>
</dbReference>
<gene>
    <name evidence="2" type="ORF">SAMN05216175_107132</name>
</gene>
<dbReference type="OrthoDB" id="9811352at2"/>
<dbReference type="InterPro" id="IPR036249">
    <property type="entry name" value="Thioredoxin-like_sf"/>
</dbReference>
<accession>A0A1I2SE17</accession>
<dbReference type="RefSeq" id="WP_090728340.1">
    <property type="nucleotide sequence ID" value="NZ_FOOU01000007.1"/>
</dbReference>
<organism evidence="2 3">
    <name type="scientific">Neptunomonas qingdaonensis</name>
    <dbReference type="NCBI Taxonomy" id="1045558"/>
    <lineage>
        <taxon>Bacteria</taxon>
        <taxon>Pseudomonadati</taxon>
        <taxon>Pseudomonadota</taxon>
        <taxon>Gammaproteobacteria</taxon>
        <taxon>Oceanospirillales</taxon>
        <taxon>Oceanospirillaceae</taxon>
        <taxon>Neptunomonas</taxon>
    </lineage>
</organism>
<dbReference type="GO" id="GO:0016491">
    <property type="term" value="F:oxidoreductase activity"/>
    <property type="evidence" value="ECO:0007669"/>
    <property type="project" value="InterPro"/>
</dbReference>
<sequence>MTSIITYGQAPELEVVTWLNTKQPLTLSALRGKVIVIHAFQMLCPACVVHGIPQASAIHELYSQDEVQVIGLHTVFEHHNVMTVEALTAFAAEYRLTFPIAVDVPSNTGSIPKTMAAYYMQGTPTLIVIDQQGQIRHNLFGRTSDMQVGNFIGQIISEGKSYR</sequence>
<dbReference type="Pfam" id="PF08534">
    <property type="entry name" value="Redoxin"/>
    <property type="match status" value="1"/>
</dbReference>